<reference evidence="1" key="1">
    <citation type="journal article" date="2023" name="Mol. Phylogenet. Evol.">
        <title>Genome-scale phylogeny and comparative genomics of the fungal order Sordariales.</title>
        <authorList>
            <person name="Hensen N."/>
            <person name="Bonometti L."/>
            <person name="Westerberg I."/>
            <person name="Brannstrom I.O."/>
            <person name="Guillou S."/>
            <person name="Cros-Aarteil S."/>
            <person name="Calhoun S."/>
            <person name="Haridas S."/>
            <person name="Kuo A."/>
            <person name="Mondo S."/>
            <person name="Pangilinan J."/>
            <person name="Riley R."/>
            <person name="LaButti K."/>
            <person name="Andreopoulos B."/>
            <person name="Lipzen A."/>
            <person name="Chen C."/>
            <person name="Yan M."/>
            <person name="Daum C."/>
            <person name="Ng V."/>
            <person name="Clum A."/>
            <person name="Steindorff A."/>
            <person name="Ohm R.A."/>
            <person name="Martin F."/>
            <person name="Silar P."/>
            <person name="Natvig D.O."/>
            <person name="Lalanne C."/>
            <person name="Gautier V."/>
            <person name="Ament-Velasquez S.L."/>
            <person name="Kruys A."/>
            <person name="Hutchinson M.I."/>
            <person name="Powell A.J."/>
            <person name="Barry K."/>
            <person name="Miller A.N."/>
            <person name="Grigoriev I.V."/>
            <person name="Debuchy R."/>
            <person name="Gladieux P."/>
            <person name="Hiltunen Thoren M."/>
            <person name="Johannesson H."/>
        </authorList>
    </citation>
    <scope>NUCLEOTIDE SEQUENCE</scope>
    <source>
        <strain evidence="1">CBS 123565</strain>
    </source>
</reference>
<evidence type="ECO:0000313" key="2">
    <source>
        <dbReference type="Proteomes" id="UP001304895"/>
    </source>
</evidence>
<organism evidence="1 2">
    <name type="scientific">Trichocladium antarcticum</name>
    <dbReference type="NCBI Taxonomy" id="1450529"/>
    <lineage>
        <taxon>Eukaryota</taxon>
        <taxon>Fungi</taxon>
        <taxon>Dikarya</taxon>
        <taxon>Ascomycota</taxon>
        <taxon>Pezizomycotina</taxon>
        <taxon>Sordariomycetes</taxon>
        <taxon>Sordariomycetidae</taxon>
        <taxon>Sordariales</taxon>
        <taxon>Chaetomiaceae</taxon>
        <taxon>Trichocladium</taxon>
    </lineage>
</organism>
<evidence type="ECO:0000313" key="1">
    <source>
        <dbReference type="EMBL" id="KAK4134436.1"/>
    </source>
</evidence>
<dbReference type="AlphaFoldDB" id="A0AAN6ZE46"/>
<gene>
    <name evidence="1" type="ORF">BT67DRAFT_433941</name>
</gene>
<dbReference type="Proteomes" id="UP001304895">
    <property type="component" value="Unassembled WGS sequence"/>
</dbReference>
<keyword evidence="2" id="KW-1185">Reference proteome</keyword>
<accession>A0AAN6ZE46</accession>
<reference evidence="1" key="2">
    <citation type="submission" date="2023-05" db="EMBL/GenBank/DDBJ databases">
        <authorList>
            <consortium name="Lawrence Berkeley National Laboratory"/>
            <person name="Steindorff A."/>
            <person name="Hensen N."/>
            <person name="Bonometti L."/>
            <person name="Westerberg I."/>
            <person name="Brannstrom I.O."/>
            <person name="Guillou S."/>
            <person name="Cros-Aarteil S."/>
            <person name="Calhoun S."/>
            <person name="Haridas S."/>
            <person name="Kuo A."/>
            <person name="Mondo S."/>
            <person name="Pangilinan J."/>
            <person name="Riley R."/>
            <person name="Labutti K."/>
            <person name="Andreopoulos B."/>
            <person name="Lipzen A."/>
            <person name="Chen C."/>
            <person name="Yanf M."/>
            <person name="Daum C."/>
            <person name="Ng V."/>
            <person name="Clum A."/>
            <person name="Ohm R."/>
            <person name="Martin F."/>
            <person name="Silar P."/>
            <person name="Natvig D."/>
            <person name="Lalanne C."/>
            <person name="Gautier V."/>
            <person name="Ament-Velasquez S.L."/>
            <person name="Kruys A."/>
            <person name="Hutchinson M.I."/>
            <person name="Powell A.J."/>
            <person name="Barry K."/>
            <person name="Miller A.N."/>
            <person name="Grigoriev I.V."/>
            <person name="Debuchy R."/>
            <person name="Gladieux P."/>
            <person name="Thoren M.H."/>
            <person name="Johannesson H."/>
        </authorList>
    </citation>
    <scope>NUCLEOTIDE SEQUENCE</scope>
    <source>
        <strain evidence="1">CBS 123565</strain>
    </source>
</reference>
<proteinExistence type="predicted"/>
<protein>
    <submittedName>
        <fullName evidence="1">Uncharacterized protein</fullName>
    </submittedName>
</protein>
<dbReference type="EMBL" id="MU853408">
    <property type="protein sequence ID" value="KAK4134436.1"/>
    <property type="molecule type" value="Genomic_DNA"/>
</dbReference>
<sequence length="168" mass="19118">MSDQYEEDSDDDADDEVGFYKITIPTIMKLEGDSNLAEWKESVRAYGELLGLTKFIDGTAVQPPLAASTKRHNRFRRKKGTAYLMIRNSVTPVMGIIYSYGWIDGESDRHGLYTTTSCIEPFCSGREGIYKTGRVPVTALRNLCLCHESRGVKKNLGKQWHICRLCRW</sequence>
<comment type="caution">
    <text evidence="1">The sequence shown here is derived from an EMBL/GenBank/DDBJ whole genome shotgun (WGS) entry which is preliminary data.</text>
</comment>
<name>A0AAN6ZE46_9PEZI</name>